<dbReference type="PANTHER" id="PTHR30055:SF238">
    <property type="entry name" value="MYCOFACTOCIN BIOSYNTHESIS TRANSCRIPTIONAL REGULATOR MFTR-RELATED"/>
    <property type="match status" value="1"/>
</dbReference>
<keyword evidence="7" id="KW-1185">Reference proteome</keyword>
<feature type="domain" description="HTH tetR-type" evidence="5">
    <location>
        <begin position="15"/>
        <end position="75"/>
    </location>
</feature>
<keyword evidence="2 4" id="KW-0238">DNA-binding</keyword>
<dbReference type="Pfam" id="PF00440">
    <property type="entry name" value="TetR_N"/>
    <property type="match status" value="1"/>
</dbReference>
<dbReference type="RefSeq" id="WP_039778568.1">
    <property type="nucleotide sequence ID" value="NZ_JAAXOR010000001.1"/>
</dbReference>
<name>A0A231GUW2_9NOCA</name>
<evidence type="ECO:0000313" key="6">
    <source>
        <dbReference type="EMBL" id="OXR40417.1"/>
    </source>
</evidence>
<keyword evidence="3" id="KW-0804">Transcription</keyword>
<evidence type="ECO:0000313" key="7">
    <source>
        <dbReference type="Proteomes" id="UP000215506"/>
    </source>
</evidence>
<protein>
    <recommendedName>
        <fullName evidence="5">HTH tetR-type domain-containing protein</fullName>
    </recommendedName>
</protein>
<evidence type="ECO:0000256" key="4">
    <source>
        <dbReference type="PROSITE-ProRule" id="PRU00335"/>
    </source>
</evidence>
<dbReference type="Gene3D" id="1.10.357.10">
    <property type="entry name" value="Tetracycline Repressor, domain 2"/>
    <property type="match status" value="1"/>
</dbReference>
<dbReference type="EMBL" id="NGAF01000032">
    <property type="protein sequence ID" value="OXR40417.1"/>
    <property type="molecule type" value="Genomic_DNA"/>
</dbReference>
<accession>A0A231GUW2</accession>
<reference evidence="6 7" key="1">
    <citation type="submission" date="2017-07" db="EMBL/GenBank/DDBJ databases">
        <title>First draft Genome Sequence of Nocardia cerradoensis isolated from human infection.</title>
        <authorList>
            <person name="Carrasco G."/>
        </authorList>
    </citation>
    <scope>NUCLEOTIDE SEQUENCE [LARGE SCALE GENOMIC DNA]</scope>
    <source>
        <strain evidence="6 7">CNM20130759</strain>
    </source>
</reference>
<feature type="DNA-binding region" description="H-T-H motif" evidence="4">
    <location>
        <begin position="38"/>
        <end position="57"/>
    </location>
</feature>
<evidence type="ECO:0000256" key="3">
    <source>
        <dbReference type="ARBA" id="ARBA00023163"/>
    </source>
</evidence>
<dbReference type="GO" id="GO:0003700">
    <property type="term" value="F:DNA-binding transcription factor activity"/>
    <property type="evidence" value="ECO:0007669"/>
    <property type="project" value="TreeGrafter"/>
</dbReference>
<dbReference type="InterPro" id="IPR050109">
    <property type="entry name" value="HTH-type_TetR-like_transc_reg"/>
</dbReference>
<evidence type="ECO:0000256" key="1">
    <source>
        <dbReference type="ARBA" id="ARBA00023015"/>
    </source>
</evidence>
<dbReference type="InterPro" id="IPR009057">
    <property type="entry name" value="Homeodomain-like_sf"/>
</dbReference>
<dbReference type="GO" id="GO:0000976">
    <property type="term" value="F:transcription cis-regulatory region binding"/>
    <property type="evidence" value="ECO:0007669"/>
    <property type="project" value="TreeGrafter"/>
</dbReference>
<comment type="caution">
    <text evidence="6">The sequence shown here is derived from an EMBL/GenBank/DDBJ whole genome shotgun (WGS) entry which is preliminary data.</text>
</comment>
<evidence type="ECO:0000256" key="2">
    <source>
        <dbReference type="ARBA" id="ARBA00023125"/>
    </source>
</evidence>
<dbReference type="PROSITE" id="PS50977">
    <property type="entry name" value="HTH_TETR_2"/>
    <property type="match status" value="1"/>
</dbReference>
<dbReference type="AlphaFoldDB" id="A0A231GUW2"/>
<organism evidence="6 7">
    <name type="scientific">Nocardia cerradoensis</name>
    <dbReference type="NCBI Taxonomy" id="85688"/>
    <lineage>
        <taxon>Bacteria</taxon>
        <taxon>Bacillati</taxon>
        <taxon>Actinomycetota</taxon>
        <taxon>Actinomycetes</taxon>
        <taxon>Mycobacteriales</taxon>
        <taxon>Nocardiaceae</taxon>
        <taxon>Nocardia</taxon>
    </lineage>
</organism>
<evidence type="ECO:0000259" key="5">
    <source>
        <dbReference type="PROSITE" id="PS50977"/>
    </source>
</evidence>
<keyword evidence="1" id="KW-0805">Transcription regulation</keyword>
<gene>
    <name evidence="6" type="ORF">B7C42_07475</name>
</gene>
<sequence>MTKPARPTLTERRAEELRLKIALTARDLFITDGDTSATVERICEIVGIAPRTFHRHFPVKEDVILPLLRRYGSVTAEVLESAPATADPLETLVSAFTTEIHRRQLLEFDRKFVELLVKNQQYRLRWLELGDQLYGPITEFLSSRYELEQDHFLRMLPAQLITHASRQAYLHWIEDGSLLQLEANHRRGFALVLGSLRPIATSLH</sequence>
<dbReference type="SUPFAM" id="SSF46689">
    <property type="entry name" value="Homeodomain-like"/>
    <property type="match status" value="1"/>
</dbReference>
<dbReference type="InterPro" id="IPR001647">
    <property type="entry name" value="HTH_TetR"/>
</dbReference>
<proteinExistence type="predicted"/>
<dbReference type="PANTHER" id="PTHR30055">
    <property type="entry name" value="HTH-TYPE TRANSCRIPTIONAL REGULATOR RUTR"/>
    <property type="match status" value="1"/>
</dbReference>
<dbReference type="Proteomes" id="UP000215506">
    <property type="component" value="Unassembled WGS sequence"/>
</dbReference>